<dbReference type="KEGG" id="bman:114246445"/>
<evidence type="ECO:0000313" key="5">
    <source>
        <dbReference type="Proteomes" id="UP000504629"/>
    </source>
</evidence>
<dbReference type="PROSITE" id="PS50011">
    <property type="entry name" value="PROTEIN_KINASE_DOM"/>
    <property type="match status" value="1"/>
</dbReference>
<protein>
    <submittedName>
        <fullName evidence="6">GATA zinc finger domain-containing protein 14-like</fullName>
    </submittedName>
</protein>
<feature type="region of interest" description="Disordered" evidence="3">
    <location>
        <begin position="314"/>
        <end position="338"/>
    </location>
</feature>
<gene>
    <name evidence="6" type="primary">LOC114246445</name>
</gene>
<dbReference type="GO" id="GO:0005524">
    <property type="term" value="F:ATP binding"/>
    <property type="evidence" value="ECO:0007669"/>
    <property type="project" value="UniProtKB-KW"/>
</dbReference>
<dbReference type="Proteomes" id="UP000504629">
    <property type="component" value="Unplaced"/>
</dbReference>
<feature type="compositionally biased region" description="Basic and acidic residues" evidence="3">
    <location>
        <begin position="380"/>
        <end position="397"/>
    </location>
</feature>
<dbReference type="GeneID" id="114246445"/>
<evidence type="ECO:0000256" key="3">
    <source>
        <dbReference type="SAM" id="MobiDB-lite"/>
    </source>
</evidence>
<dbReference type="SMART" id="SM00220">
    <property type="entry name" value="S_TKc"/>
    <property type="match status" value="1"/>
</dbReference>
<keyword evidence="1" id="KW-0547">Nucleotide-binding</keyword>
<organism evidence="5 6">
    <name type="scientific">Bombyx mandarina</name>
    <name type="common">Wild silk moth</name>
    <name type="synonym">Wild silkworm</name>
    <dbReference type="NCBI Taxonomy" id="7092"/>
    <lineage>
        <taxon>Eukaryota</taxon>
        <taxon>Metazoa</taxon>
        <taxon>Ecdysozoa</taxon>
        <taxon>Arthropoda</taxon>
        <taxon>Hexapoda</taxon>
        <taxon>Insecta</taxon>
        <taxon>Pterygota</taxon>
        <taxon>Neoptera</taxon>
        <taxon>Endopterygota</taxon>
        <taxon>Lepidoptera</taxon>
        <taxon>Glossata</taxon>
        <taxon>Ditrysia</taxon>
        <taxon>Bombycoidea</taxon>
        <taxon>Bombycidae</taxon>
        <taxon>Bombycinae</taxon>
        <taxon>Bombyx</taxon>
    </lineage>
</organism>
<dbReference type="PANTHER" id="PTHR24055">
    <property type="entry name" value="MITOGEN-ACTIVATED PROTEIN KINASE"/>
    <property type="match status" value="1"/>
</dbReference>
<feature type="compositionally biased region" description="Basic and acidic residues" evidence="3">
    <location>
        <begin position="473"/>
        <end position="491"/>
    </location>
</feature>
<dbReference type="RefSeq" id="XP_028034763.1">
    <property type="nucleotide sequence ID" value="XM_028178962.1"/>
</dbReference>
<feature type="compositionally biased region" description="Basic and acidic residues" evidence="3">
    <location>
        <begin position="107"/>
        <end position="121"/>
    </location>
</feature>
<dbReference type="Gene3D" id="1.10.510.10">
    <property type="entry name" value="Transferase(Phosphotransferase) domain 1"/>
    <property type="match status" value="1"/>
</dbReference>
<dbReference type="InterPro" id="IPR000719">
    <property type="entry name" value="Prot_kinase_dom"/>
</dbReference>
<dbReference type="Gene3D" id="3.30.200.20">
    <property type="entry name" value="Phosphorylase Kinase, domain 1"/>
    <property type="match status" value="1"/>
</dbReference>
<evidence type="ECO:0000256" key="1">
    <source>
        <dbReference type="ARBA" id="ARBA00022741"/>
    </source>
</evidence>
<dbReference type="GO" id="GO:0004672">
    <property type="term" value="F:protein kinase activity"/>
    <property type="evidence" value="ECO:0007669"/>
    <property type="project" value="InterPro"/>
</dbReference>
<reference evidence="6" key="1">
    <citation type="submission" date="2025-08" db="UniProtKB">
        <authorList>
            <consortium name="RefSeq"/>
        </authorList>
    </citation>
    <scope>IDENTIFICATION</scope>
    <source>
        <tissue evidence="6">Silk gland</tissue>
    </source>
</reference>
<keyword evidence="5" id="KW-1185">Reference proteome</keyword>
<sequence length="931" mass="108456">MSKRRYQQRHNCITVIPTDEKSPTKNFKMDTLAFTEDNYLQDEILDDIKQGTIAPCSQPEKQIKLNLKSERKCDETTKTQIHSENTLHGYCILKEKGTHITSNDMKHESRSFHEDTNFTDHKTKRKKTHNNDMNTLNNYKDDILSRSNEYTDSSDSDWNLKQNVNEIKQKYQYLIERKHLREHQEKIINDLKKIYSENLDVELKEKTKSRKKKAKKSKRRPKLINVVINYYEKASSSRESSDEIKDKNLYIPLERLTNNDSCSNHPLPNKNSNSTKMCGIGNIPSPIINLDEIKSELLLSQECASNKQCESLKNYTPSNQHKPNRTELSQNVKEGENEEKIITKTGESVNQESLQEYDNNFTIVISDEDLDTTLNNQTGKVEDTKENDNKDNVDDTEKSDYNIELIEKELSKMFDNDSNSSSNHSYEGSVSTFEVINSSNLEEILKLDSNMELSSTNKTTSLIFDKNTVLPKKSEMGKNTDHANENNRKINSENNFQKNLDTKESDLAYIEKDKSHPSLFADSDETVNKSKLNHNEMAESRILLLNATRSNHSERESENLITNYYRSSHSHTETDTYSTNTHRTTNVNFSKKYFNNYNQRLMDDLEKKMFDCMHGKFKVTSLIRNGQFAKIYKVCDRTCGRNYAIKLPKNNISFKNNMLVYNNNRHDSDVNIINIYKRFSLRQQWCSVMEYYPKNLIEALKRQGNAFHIDHVQILAKQLVSAVAFMRSKKIVHSHINPSHVLLNDSNQKLKLCGFDRAFISKSVLLNPHMGSTNYRAPEIILGYQRSESNIDVWSTGLVIFEMATKCQLFHGDTNNSVLYKILCVLGGIPEEMLCKCDYRSKHFKGKYFIRRTREHGERVYSKFEKSQIIPETIQSIYAKEWKRSRSVQEQIQDNIKLKGLQDFLEQMLVIYPKRRLLVDFLLNNSFMKCI</sequence>
<dbReference type="InterPro" id="IPR011009">
    <property type="entry name" value="Kinase-like_dom_sf"/>
</dbReference>
<dbReference type="Pfam" id="PF00069">
    <property type="entry name" value="Pkinase"/>
    <property type="match status" value="1"/>
</dbReference>
<dbReference type="AlphaFoldDB" id="A0A6J2JZA6"/>
<feature type="domain" description="Protein kinase" evidence="4">
    <location>
        <begin position="617"/>
        <end position="928"/>
    </location>
</feature>
<evidence type="ECO:0000259" key="4">
    <source>
        <dbReference type="PROSITE" id="PS50011"/>
    </source>
</evidence>
<feature type="region of interest" description="Disordered" evidence="3">
    <location>
        <begin position="374"/>
        <end position="397"/>
    </location>
</feature>
<dbReference type="InterPro" id="IPR050117">
    <property type="entry name" value="MAPK"/>
</dbReference>
<proteinExistence type="predicted"/>
<evidence type="ECO:0000313" key="6">
    <source>
        <dbReference type="RefSeq" id="XP_028034763.1"/>
    </source>
</evidence>
<evidence type="ECO:0000256" key="2">
    <source>
        <dbReference type="ARBA" id="ARBA00022840"/>
    </source>
</evidence>
<dbReference type="SUPFAM" id="SSF56112">
    <property type="entry name" value="Protein kinase-like (PK-like)"/>
    <property type="match status" value="1"/>
</dbReference>
<keyword evidence="2" id="KW-0067">ATP-binding</keyword>
<dbReference type="OrthoDB" id="5979581at2759"/>
<feature type="compositionally biased region" description="Polar residues" evidence="3">
    <location>
        <begin position="314"/>
        <end position="332"/>
    </location>
</feature>
<accession>A0A6J2JZA6</accession>
<name>A0A6J2JZA6_BOMMA</name>
<feature type="region of interest" description="Disordered" evidence="3">
    <location>
        <begin position="107"/>
        <end position="138"/>
    </location>
</feature>
<feature type="region of interest" description="Disordered" evidence="3">
    <location>
        <begin position="473"/>
        <end position="498"/>
    </location>
</feature>